<dbReference type="InterPro" id="IPR036513">
    <property type="entry name" value="STAS_dom_sf"/>
</dbReference>
<evidence type="ECO:0000313" key="6">
    <source>
        <dbReference type="Proteomes" id="UP000275865"/>
    </source>
</evidence>
<evidence type="ECO:0000313" key="4">
    <source>
        <dbReference type="EMBL" id="RKN35472.1"/>
    </source>
</evidence>
<protein>
    <submittedName>
        <fullName evidence="4">Anti-sigma factor antagonist</fullName>
    </submittedName>
</protein>
<name>A0A3A9YEA0_9ACTN</name>
<dbReference type="PANTHER" id="PTHR33495">
    <property type="entry name" value="ANTI-SIGMA FACTOR ANTAGONIST TM_1081-RELATED-RELATED"/>
    <property type="match status" value="1"/>
</dbReference>
<dbReference type="Proteomes" id="UP000275865">
    <property type="component" value="Unassembled WGS sequence"/>
</dbReference>
<dbReference type="SUPFAM" id="SSF52091">
    <property type="entry name" value="SpoIIaa-like"/>
    <property type="match status" value="1"/>
</dbReference>
<comment type="caution">
    <text evidence="4">The sequence shown here is derived from an EMBL/GenBank/DDBJ whole genome shotgun (WGS) entry which is preliminary data.</text>
</comment>
<dbReference type="GO" id="GO:0043856">
    <property type="term" value="F:anti-sigma factor antagonist activity"/>
    <property type="evidence" value="ECO:0007669"/>
    <property type="project" value="TreeGrafter"/>
</dbReference>
<dbReference type="EMBL" id="RAZS01000012">
    <property type="protein sequence ID" value="RKN14943.1"/>
    <property type="molecule type" value="Genomic_DNA"/>
</dbReference>
<feature type="domain" description="STAS" evidence="2">
    <location>
        <begin position="41"/>
        <end position="126"/>
    </location>
</feature>
<keyword evidence="5" id="KW-1185">Reference proteome</keyword>
<dbReference type="EMBL" id="RAZT01000002">
    <property type="protein sequence ID" value="RKN35472.1"/>
    <property type="molecule type" value="Genomic_DNA"/>
</dbReference>
<dbReference type="InterPro" id="IPR002645">
    <property type="entry name" value="STAS_dom"/>
</dbReference>
<dbReference type="PANTHER" id="PTHR33495:SF2">
    <property type="entry name" value="ANTI-SIGMA FACTOR ANTAGONIST TM_1081-RELATED"/>
    <property type="match status" value="1"/>
</dbReference>
<dbReference type="CDD" id="cd07043">
    <property type="entry name" value="STAS_anti-anti-sigma_factors"/>
    <property type="match status" value="1"/>
</dbReference>
<feature type="region of interest" description="Disordered" evidence="1">
    <location>
        <begin position="1"/>
        <end position="29"/>
    </location>
</feature>
<evidence type="ECO:0000259" key="2">
    <source>
        <dbReference type="PROSITE" id="PS50801"/>
    </source>
</evidence>
<dbReference type="Gene3D" id="3.30.750.24">
    <property type="entry name" value="STAS domain"/>
    <property type="match status" value="1"/>
</dbReference>
<organism evidence="4 6">
    <name type="scientific">Micromonospora musae</name>
    <dbReference type="NCBI Taxonomy" id="1894970"/>
    <lineage>
        <taxon>Bacteria</taxon>
        <taxon>Bacillati</taxon>
        <taxon>Actinomycetota</taxon>
        <taxon>Actinomycetes</taxon>
        <taxon>Micromonosporales</taxon>
        <taxon>Micromonosporaceae</taxon>
        <taxon>Micromonospora</taxon>
    </lineage>
</organism>
<evidence type="ECO:0000313" key="3">
    <source>
        <dbReference type="EMBL" id="RKN14943.1"/>
    </source>
</evidence>
<evidence type="ECO:0000256" key="1">
    <source>
        <dbReference type="SAM" id="MobiDB-lite"/>
    </source>
</evidence>
<sequence length="126" mass="13559">MPVTHYKVSTFTESGRREEEGVAPSIPNRREADAVTVIARGEIDLATADELQREIEAAVAGPASAVTVDLGEVTFLDSAGINALLTGRRIADDHRKPYHVTNARGMVRQLLRLTGVWDHLSTPAGG</sequence>
<gene>
    <name evidence="4" type="ORF">D7044_04750</name>
    <name evidence="3" type="ORF">D7147_27065</name>
</gene>
<dbReference type="Pfam" id="PF13466">
    <property type="entry name" value="STAS_2"/>
    <property type="match status" value="1"/>
</dbReference>
<dbReference type="AlphaFoldDB" id="A0A3A9YEA0"/>
<dbReference type="PROSITE" id="PS50801">
    <property type="entry name" value="STAS"/>
    <property type="match status" value="1"/>
</dbReference>
<accession>A0A3A9YEA0</accession>
<dbReference type="Proteomes" id="UP000271548">
    <property type="component" value="Unassembled WGS sequence"/>
</dbReference>
<dbReference type="InterPro" id="IPR058548">
    <property type="entry name" value="MlaB-like_STAS"/>
</dbReference>
<reference evidence="5 6" key="1">
    <citation type="submission" date="2018-09" db="EMBL/GenBank/DDBJ databases">
        <title>Micromonospora sp. nov. MS1-9, isolated from a root of Musa sp.</title>
        <authorList>
            <person name="Kuncharoen N."/>
            <person name="Kudo T."/>
            <person name="Ohkuma M."/>
            <person name="Yuki M."/>
            <person name="Tanasupawat S."/>
        </authorList>
    </citation>
    <scope>NUCLEOTIDE SEQUENCE [LARGE SCALE GENOMIC DNA]</scope>
    <source>
        <strain evidence="4 6">MS1-9</strain>
        <strain evidence="3 5">NGC1-4</strain>
    </source>
</reference>
<proteinExistence type="predicted"/>
<evidence type="ECO:0000313" key="5">
    <source>
        <dbReference type="Proteomes" id="UP000271548"/>
    </source>
</evidence>